<dbReference type="Gene3D" id="3.40.630.10">
    <property type="entry name" value="Zn peptidases"/>
    <property type="match status" value="1"/>
</dbReference>
<evidence type="ECO:0000256" key="1">
    <source>
        <dbReference type="SAM" id="SignalP"/>
    </source>
</evidence>
<dbReference type="GO" id="GO:0016787">
    <property type="term" value="F:hydrolase activity"/>
    <property type="evidence" value="ECO:0007669"/>
    <property type="project" value="UniProtKB-KW"/>
</dbReference>
<feature type="domain" description="Peptidase M20 dimerisation" evidence="2">
    <location>
        <begin position="262"/>
        <end position="367"/>
    </location>
</feature>
<feature type="signal peptide" evidence="1">
    <location>
        <begin position="1"/>
        <end position="22"/>
    </location>
</feature>
<dbReference type="EMBL" id="JAOPGA020000146">
    <property type="protein sequence ID" value="KAL0477169.1"/>
    <property type="molecule type" value="Genomic_DNA"/>
</dbReference>
<organism evidence="4 5">
    <name type="scientific">Acrasis kona</name>
    <dbReference type="NCBI Taxonomy" id="1008807"/>
    <lineage>
        <taxon>Eukaryota</taxon>
        <taxon>Discoba</taxon>
        <taxon>Heterolobosea</taxon>
        <taxon>Tetramitia</taxon>
        <taxon>Eutetramitia</taxon>
        <taxon>Acrasidae</taxon>
        <taxon>Acrasis</taxon>
    </lineage>
</organism>
<dbReference type="Pfam" id="PF07687">
    <property type="entry name" value="M20_dimer"/>
    <property type="match status" value="1"/>
</dbReference>
<dbReference type="InterPro" id="IPR011650">
    <property type="entry name" value="Peptidase_M20_dimer"/>
</dbReference>
<dbReference type="InterPro" id="IPR002933">
    <property type="entry name" value="Peptidase_M20"/>
</dbReference>
<dbReference type="SUPFAM" id="SSF53187">
    <property type="entry name" value="Zn-dependent exopeptidases"/>
    <property type="match status" value="1"/>
</dbReference>
<dbReference type="InterPro" id="IPR036264">
    <property type="entry name" value="Bact_exopeptidase_dim_dom"/>
</dbReference>
<gene>
    <name evidence="3" type="ORF">AKO1_005982</name>
    <name evidence="4" type="ORF">AKO1_013970</name>
</gene>
<evidence type="ECO:0000313" key="3">
    <source>
        <dbReference type="EMBL" id="KAL0477169.1"/>
    </source>
</evidence>
<protein>
    <submittedName>
        <fullName evidence="3">HipO</fullName>
    </submittedName>
    <submittedName>
        <fullName evidence="4">Hippurate hydrolase</fullName>
    </submittedName>
</protein>
<name>A0AAW2Z381_9EUKA</name>
<sequence length="479" mass="52702">MPAYSQSLILVLLLSVALFACASDVLAGGEFLVSIPELNTFNNLQPTNCTGISNFVNAPTYISTTLIERLTNLRQNIHKNAELPGEEAETSERIKNFVTEFLPDDSVVNVGGHGMLFLFKLGRERPGRKVVLFRADMDGLPIQESDLSVSKLNNYKSVHPNIFHGCGHDGHSAVVAGMASVVQSIRQKYQNDTDALNGDIILLFQPAEETGAGATAMKNDPKFTAFDNGIINRVDAAFALHNLPGHDFGKVLLKRGTFAAASKGVRIELRGETSHAAQPEKGRSPAGALSKIISDLEDLAFKGRNRLLPQYRDFILLTVVHAHLGGSDVAYGTTPGEARVMVTVRTYLDEDMDTLVQEVRNIVSKACESLLIESEMSFSDEFYATRNEPENTSTDKSLIELVRTSAEENNLQSIEMHEPFRWSEDFGNFQFKGTTYFAIGSGVDHPSLHNDDYDYPDELTLPALSMFARLAEKLVVNKV</sequence>
<dbReference type="InterPro" id="IPR017439">
    <property type="entry name" value="Amidohydrolase"/>
</dbReference>
<dbReference type="PANTHER" id="PTHR11014:SF169">
    <property type="entry name" value="CLAN MH, FAMILY M20, PEPTIDASE T-LIKE METALLOPEPTIDASE"/>
    <property type="match status" value="1"/>
</dbReference>
<dbReference type="EMBL" id="JAOPGA020000979">
    <property type="protein sequence ID" value="KAL0483718.1"/>
    <property type="molecule type" value="Genomic_DNA"/>
</dbReference>
<evidence type="ECO:0000313" key="4">
    <source>
        <dbReference type="EMBL" id="KAL0483718.1"/>
    </source>
</evidence>
<dbReference type="AlphaFoldDB" id="A0AAW2Z381"/>
<reference evidence="4 5" key="1">
    <citation type="submission" date="2024-03" db="EMBL/GenBank/DDBJ databases">
        <title>The Acrasis kona genome and developmental transcriptomes reveal deep origins of eukaryotic multicellular pathways.</title>
        <authorList>
            <person name="Sheikh S."/>
            <person name="Fu C.-J."/>
            <person name="Brown M.W."/>
            <person name="Baldauf S.L."/>
        </authorList>
    </citation>
    <scope>NUCLEOTIDE SEQUENCE [LARGE SCALE GENOMIC DNA]</scope>
    <source>
        <strain evidence="4 5">ATCC MYA-3509</strain>
    </source>
</reference>
<keyword evidence="5" id="KW-1185">Reference proteome</keyword>
<keyword evidence="4" id="KW-0378">Hydrolase</keyword>
<accession>A0AAW2Z381</accession>
<dbReference type="Gene3D" id="3.30.70.360">
    <property type="match status" value="1"/>
</dbReference>
<dbReference type="SUPFAM" id="SSF55031">
    <property type="entry name" value="Bacterial exopeptidase dimerisation domain"/>
    <property type="match status" value="1"/>
</dbReference>
<keyword evidence="1" id="KW-0732">Signal</keyword>
<feature type="chain" id="PRO_5044718149" evidence="1">
    <location>
        <begin position="23"/>
        <end position="479"/>
    </location>
</feature>
<evidence type="ECO:0000313" key="5">
    <source>
        <dbReference type="Proteomes" id="UP001431209"/>
    </source>
</evidence>
<dbReference type="Proteomes" id="UP001431209">
    <property type="component" value="Unassembled WGS sequence"/>
</dbReference>
<comment type="caution">
    <text evidence="4">The sequence shown here is derived from an EMBL/GenBank/DDBJ whole genome shotgun (WGS) entry which is preliminary data.</text>
</comment>
<dbReference type="PANTHER" id="PTHR11014">
    <property type="entry name" value="PEPTIDASE M20 FAMILY MEMBER"/>
    <property type="match status" value="1"/>
</dbReference>
<evidence type="ECO:0000259" key="2">
    <source>
        <dbReference type="Pfam" id="PF07687"/>
    </source>
</evidence>
<proteinExistence type="predicted"/>
<dbReference type="Pfam" id="PF01546">
    <property type="entry name" value="Peptidase_M20"/>
    <property type="match status" value="1"/>
</dbReference>
<dbReference type="NCBIfam" id="TIGR01891">
    <property type="entry name" value="amidohydrolases"/>
    <property type="match status" value="1"/>
</dbReference>